<dbReference type="PROSITE" id="PS50893">
    <property type="entry name" value="ABC_TRANSPORTER_2"/>
    <property type="match status" value="1"/>
</dbReference>
<dbReference type="SUPFAM" id="SSF52540">
    <property type="entry name" value="P-loop containing nucleoside triphosphate hydrolases"/>
    <property type="match status" value="1"/>
</dbReference>
<gene>
    <name evidence="5" type="ORF">ENV54_05140</name>
</gene>
<evidence type="ECO:0000256" key="3">
    <source>
        <dbReference type="ARBA" id="ARBA00022840"/>
    </source>
</evidence>
<comment type="caution">
    <text evidence="5">The sequence shown here is derived from an EMBL/GenBank/DDBJ whole genome shotgun (WGS) entry which is preliminary data.</text>
</comment>
<proteinExistence type="predicted"/>
<accession>A0A7C4AR90</accession>
<keyword evidence="3 5" id="KW-0067">ATP-binding</keyword>
<dbReference type="Gene3D" id="3.40.50.300">
    <property type="entry name" value="P-loop containing nucleotide triphosphate hydrolases"/>
    <property type="match status" value="1"/>
</dbReference>
<dbReference type="InterPro" id="IPR003439">
    <property type="entry name" value="ABC_transporter-like_ATP-bd"/>
</dbReference>
<dbReference type="GO" id="GO:0005524">
    <property type="term" value="F:ATP binding"/>
    <property type="evidence" value="ECO:0007669"/>
    <property type="project" value="UniProtKB-KW"/>
</dbReference>
<dbReference type="InterPro" id="IPR017871">
    <property type="entry name" value="ABC_transporter-like_CS"/>
</dbReference>
<dbReference type="InterPro" id="IPR027417">
    <property type="entry name" value="P-loop_NTPase"/>
</dbReference>
<reference evidence="5" key="1">
    <citation type="journal article" date="2020" name="mSystems">
        <title>Genome- and Community-Level Interaction Insights into Carbon Utilization and Element Cycling Functions of Hydrothermarchaeota in Hydrothermal Sediment.</title>
        <authorList>
            <person name="Zhou Z."/>
            <person name="Liu Y."/>
            <person name="Xu W."/>
            <person name="Pan J."/>
            <person name="Luo Z.H."/>
            <person name="Li M."/>
        </authorList>
    </citation>
    <scope>NUCLEOTIDE SEQUENCE [LARGE SCALE GENOMIC DNA]</scope>
    <source>
        <strain evidence="5">SpSt-769</strain>
    </source>
</reference>
<keyword evidence="1" id="KW-0813">Transport</keyword>
<dbReference type="SMART" id="SM00382">
    <property type="entry name" value="AAA"/>
    <property type="match status" value="1"/>
</dbReference>
<name>A0A7C4AR90_9BACT</name>
<sequence length="266" mass="28811">MAGGADGLPIIRVENLTVSYGEETILQDVSFEVFSGEVMAVLGRSGCGKSTLFKAMIGLIDNVTGKVYIDGELVKPMGEGGTEHILRKVGVLFQSGALFSSMTAAENVAFPLRQFTKLSERNIERIVKMKLAQVGLSGREHYLPSELSGGMQKRAALARAMALDPKILFFDEPSAGLDPVTSAELDLTILTITKTLNTTIVIVTHELESIFNVASRVIMLDGDEKGIIAIGTPAELKKSCSDSRVQQFFWRSASSEAKKEEYSKNS</sequence>
<keyword evidence="2" id="KW-0547">Nucleotide-binding</keyword>
<dbReference type="EMBL" id="DTGT01000160">
    <property type="protein sequence ID" value="HGH60666.1"/>
    <property type="molecule type" value="Genomic_DNA"/>
</dbReference>
<dbReference type="AlphaFoldDB" id="A0A7C4AR90"/>
<dbReference type="Pfam" id="PF00005">
    <property type="entry name" value="ABC_tran"/>
    <property type="match status" value="1"/>
</dbReference>
<organism evidence="5">
    <name type="scientific">Desulfomonile tiedjei</name>
    <dbReference type="NCBI Taxonomy" id="2358"/>
    <lineage>
        <taxon>Bacteria</taxon>
        <taxon>Pseudomonadati</taxon>
        <taxon>Thermodesulfobacteriota</taxon>
        <taxon>Desulfomonilia</taxon>
        <taxon>Desulfomonilales</taxon>
        <taxon>Desulfomonilaceae</taxon>
        <taxon>Desulfomonile</taxon>
    </lineage>
</organism>
<dbReference type="PANTHER" id="PTHR43023">
    <property type="entry name" value="PROTEIN TRIGALACTOSYLDIACYLGLYCEROL 3, CHLOROPLASTIC"/>
    <property type="match status" value="1"/>
</dbReference>
<evidence type="ECO:0000256" key="1">
    <source>
        <dbReference type="ARBA" id="ARBA00022448"/>
    </source>
</evidence>
<evidence type="ECO:0000313" key="5">
    <source>
        <dbReference type="EMBL" id="HGH60666.1"/>
    </source>
</evidence>
<dbReference type="InterPro" id="IPR003593">
    <property type="entry name" value="AAA+_ATPase"/>
</dbReference>
<feature type="domain" description="ABC transporter" evidence="4">
    <location>
        <begin position="11"/>
        <end position="249"/>
    </location>
</feature>
<protein>
    <submittedName>
        <fullName evidence="5">ATP-binding cassette domain-containing protein</fullName>
    </submittedName>
</protein>
<dbReference type="PROSITE" id="PS00211">
    <property type="entry name" value="ABC_TRANSPORTER_1"/>
    <property type="match status" value="1"/>
</dbReference>
<evidence type="ECO:0000256" key="2">
    <source>
        <dbReference type="ARBA" id="ARBA00022741"/>
    </source>
</evidence>
<dbReference type="PANTHER" id="PTHR43023:SF3">
    <property type="entry name" value="PROTEIN TRIGALACTOSYLDIACYLGLYCEROL 3, CHLOROPLASTIC"/>
    <property type="match status" value="1"/>
</dbReference>
<dbReference type="GO" id="GO:0016887">
    <property type="term" value="F:ATP hydrolysis activity"/>
    <property type="evidence" value="ECO:0007669"/>
    <property type="project" value="InterPro"/>
</dbReference>
<evidence type="ECO:0000259" key="4">
    <source>
        <dbReference type="PROSITE" id="PS50893"/>
    </source>
</evidence>